<dbReference type="EMBL" id="AP015034">
    <property type="protein sequence ID" value="BAT76665.1"/>
    <property type="molecule type" value="Genomic_DNA"/>
</dbReference>
<organism evidence="1 2">
    <name type="scientific">Vigna angularis var. angularis</name>
    <dbReference type="NCBI Taxonomy" id="157739"/>
    <lineage>
        <taxon>Eukaryota</taxon>
        <taxon>Viridiplantae</taxon>
        <taxon>Streptophyta</taxon>
        <taxon>Embryophyta</taxon>
        <taxon>Tracheophyta</taxon>
        <taxon>Spermatophyta</taxon>
        <taxon>Magnoliopsida</taxon>
        <taxon>eudicotyledons</taxon>
        <taxon>Gunneridae</taxon>
        <taxon>Pentapetalae</taxon>
        <taxon>rosids</taxon>
        <taxon>fabids</taxon>
        <taxon>Fabales</taxon>
        <taxon>Fabaceae</taxon>
        <taxon>Papilionoideae</taxon>
        <taxon>50 kb inversion clade</taxon>
        <taxon>NPAAA clade</taxon>
        <taxon>indigoferoid/millettioid clade</taxon>
        <taxon>Phaseoleae</taxon>
        <taxon>Vigna</taxon>
    </lineage>
</organism>
<protein>
    <submittedName>
        <fullName evidence="1">Uncharacterized protein</fullName>
    </submittedName>
</protein>
<gene>
    <name evidence="1" type="primary">Vigan.01G470400</name>
    <name evidence="1" type="ORF">VIGAN_01470400</name>
</gene>
<evidence type="ECO:0000313" key="2">
    <source>
        <dbReference type="Proteomes" id="UP000291084"/>
    </source>
</evidence>
<accession>A0A0S3R7P9</accession>
<proteinExistence type="predicted"/>
<dbReference type="AlphaFoldDB" id="A0A0S3R7P9"/>
<name>A0A0S3R7P9_PHAAN</name>
<keyword evidence="2" id="KW-1185">Reference proteome</keyword>
<evidence type="ECO:0000313" key="1">
    <source>
        <dbReference type="EMBL" id="BAT76665.1"/>
    </source>
</evidence>
<reference evidence="1 2" key="1">
    <citation type="journal article" date="2015" name="Sci. Rep.">
        <title>The power of single molecule real-time sequencing technology in the de novo assembly of a eukaryotic genome.</title>
        <authorList>
            <person name="Sakai H."/>
            <person name="Naito K."/>
            <person name="Ogiso-Tanaka E."/>
            <person name="Takahashi Y."/>
            <person name="Iseki K."/>
            <person name="Muto C."/>
            <person name="Satou K."/>
            <person name="Teruya K."/>
            <person name="Shiroma A."/>
            <person name="Shimoji M."/>
            <person name="Hirano T."/>
            <person name="Itoh T."/>
            <person name="Kaga A."/>
            <person name="Tomooka N."/>
        </authorList>
    </citation>
    <scope>NUCLEOTIDE SEQUENCE [LARGE SCALE GENOMIC DNA]</scope>
    <source>
        <strain evidence="2">cv. Shumari</strain>
    </source>
</reference>
<dbReference type="Proteomes" id="UP000291084">
    <property type="component" value="Chromosome 1"/>
</dbReference>
<sequence>MHKKKLKLHITNRTSKCGYKMKNALRSAAIAFRTSKCGYQIPLPKPHTVFFLSRSQHINLPKPSTMTTTPALY</sequence>